<keyword evidence="4" id="KW-0645">Protease</keyword>
<accession>A0A839VI93</accession>
<gene>
    <name evidence="4" type="ORF">FHR94_003685</name>
</gene>
<dbReference type="EC" id="3.4.21.102" evidence="4"/>
<feature type="region of interest" description="Disordered" evidence="1">
    <location>
        <begin position="306"/>
        <end position="360"/>
    </location>
</feature>
<keyword evidence="5" id="KW-1185">Reference proteome</keyword>
<dbReference type="GO" id="GO:0030288">
    <property type="term" value="C:outer membrane-bounded periplasmic space"/>
    <property type="evidence" value="ECO:0007669"/>
    <property type="project" value="TreeGrafter"/>
</dbReference>
<dbReference type="InterPro" id="IPR001478">
    <property type="entry name" value="PDZ"/>
</dbReference>
<dbReference type="SUPFAM" id="SSF52096">
    <property type="entry name" value="ClpP/crotonase"/>
    <property type="match status" value="1"/>
</dbReference>
<keyword evidence="4" id="KW-0378">Hydrolase</keyword>
<reference evidence="4 5" key="1">
    <citation type="submission" date="2020-08" db="EMBL/GenBank/DDBJ databases">
        <title>Genomic Encyclopedia of Type Strains, Phase III (KMG-III): the genomes of soil and plant-associated and newly described type strains.</title>
        <authorList>
            <person name="Whitman W."/>
        </authorList>
    </citation>
    <scope>NUCLEOTIDE SEQUENCE [LARGE SCALE GENOMIC DNA]</scope>
    <source>
        <strain evidence="4 5">CECT 7282</strain>
    </source>
</reference>
<dbReference type="Pfam" id="PF03572">
    <property type="entry name" value="Peptidase_S41"/>
    <property type="match status" value="1"/>
</dbReference>
<dbReference type="GO" id="GO:0007165">
    <property type="term" value="P:signal transduction"/>
    <property type="evidence" value="ECO:0007669"/>
    <property type="project" value="TreeGrafter"/>
</dbReference>
<name>A0A839VI93_9GAMM</name>
<sequence length="360" mass="39113">MATDVEQIIGILEARALMPPPPDARERLAVGPIEETLRRIDPYARLFAADAYQTPGLEALPSGIGAELKSTGAHLELWPYQDGPADRAGIIGGSRLREVDGVEVVGTPPAEVAERLRGTRGSAVDLTLSDPVGKERRVRLFRSDFQPLDVESHVEHDRQLLRIRRFRAGLTRPAVAARLAAYRAQRAEWPLVLDLRFSGGGDVFEALDVAGLFLESGRELVAFADRSGGRERFTNRRSGDTVTPLSIWIGPDTASAAEILAAILRYHGRAELRGSPSLGKCSIQTDVPLPDGAVLRFTEKRVLLPDGSTCDGHPLEPDRPLPSAPAFEGEGASVPPDRRRHVADDVAAGRQNSIRRPDYA</sequence>
<dbReference type="PANTHER" id="PTHR32060:SF30">
    <property type="entry name" value="CARBOXY-TERMINAL PROCESSING PROTEASE CTPA"/>
    <property type="match status" value="1"/>
</dbReference>
<dbReference type="InterPro" id="IPR029045">
    <property type="entry name" value="ClpP/crotonase-like_dom_sf"/>
</dbReference>
<dbReference type="InterPro" id="IPR005151">
    <property type="entry name" value="Tail-specific_protease"/>
</dbReference>
<comment type="caution">
    <text evidence="4">The sequence shown here is derived from an EMBL/GenBank/DDBJ whole genome shotgun (WGS) entry which is preliminary data.</text>
</comment>
<dbReference type="Proteomes" id="UP000547614">
    <property type="component" value="Unassembled WGS sequence"/>
</dbReference>
<dbReference type="Gene3D" id="2.30.42.10">
    <property type="match status" value="1"/>
</dbReference>
<protein>
    <submittedName>
        <fullName evidence="4">Carboxyl-terminal processing protease</fullName>
        <ecNumber evidence="4">3.4.21.102</ecNumber>
    </submittedName>
</protein>
<dbReference type="AlphaFoldDB" id="A0A839VI93"/>
<feature type="domain" description="Tail specific protease" evidence="3">
    <location>
        <begin position="133"/>
        <end position="322"/>
    </location>
</feature>
<dbReference type="Pfam" id="PF17820">
    <property type="entry name" value="PDZ_6"/>
    <property type="match status" value="1"/>
</dbReference>
<evidence type="ECO:0000259" key="2">
    <source>
        <dbReference type="SMART" id="SM00228"/>
    </source>
</evidence>
<organism evidence="4 5">
    <name type="scientific">Halomonas cerina</name>
    <dbReference type="NCBI Taxonomy" id="447424"/>
    <lineage>
        <taxon>Bacteria</taxon>
        <taxon>Pseudomonadati</taxon>
        <taxon>Pseudomonadota</taxon>
        <taxon>Gammaproteobacteria</taxon>
        <taxon>Oceanospirillales</taxon>
        <taxon>Halomonadaceae</taxon>
        <taxon>Halomonas</taxon>
    </lineage>
</organism>
<dbReference type="EMBL" id="JACHXP010000028">
    <property type="protein sequence ID" value="MBB3192397.1"/>
    <property type="molecule type" value="Genomic_DNA"/>
</dbReference>
<dbReference type="RefSeq" id="WP_183327981.1">
    <property type="nucleotide sequence ID" value="NZ_JACHXP010000028.1"/>
</dbReference>
<evidence type="ECO:0000313" key="4">
    <source>
        <dbReference type="EMBL" id="MBB3192397.1"/>
    </source>
</evidence>
<dbReference type="InterPro" id="IPR036034">
    <property type="entry name" value="PDZ_sf"/>
</dbReference>
<dbReference type="InterPro" id="IPR041489">
    <property type="entry name" value="PDZ_6"/>
</dbReference>
<proteinExistence type="predicted"/>
<evidence type="ECO:0000259" key="3">
    <source>
        <dbReference type="SMART" id="SM00245"/>
    </source>
</evidence>
<dbReference type="SUPFAM" id="SSF50156">
    <property type="entry name" value="PDZ domain-like"/>
    <property type="match status" value="1"/>
</dbReference>
<dbReference type="SMART" id="SM00245">
    <property type="entry name" value="TSPc"/>
    <property type="match status" value="1"/>
</dbReference>
<dbReference type="Gene3D" id="3.30.750.44">
    <property type="match status" value="1"/>
</dbReference>
<dbReference type="GO" id="GO:0004252">
    <property type="term" value="F:serine-type endopeptidase activity"/>
    <property type="evidence" value="ECO:0007669"/>
    <property type="project" value="UniProtKB-EC"/>
</dbReference>
<dbReference type="SMART" id="SM00228">
    <property type="entry name" value="PDZ"/>
    <property type="match status" value="1"/>
</dbReference>
<dbReference type="Gene3D" id="3.90.226.10">
    <property type="entry name" value="2-enoyl-CoA Hydratase, Chain A, domain 1"/>
    <property type="match status" value="1"/>
</dbReference>
<dbReference type="PANTHER" id="PTHR32060">
    <property type="entry name" value="TAIL-SPECIFIC PROTEASE"/>
    <property type="match status" value="1"/>
</dbReference>
<dbReference type="GO" id="GO:0006508">
    <property type="term" value="P:proteolysis"/>
    <property type="evidence" value="ECO:0007669"/>
    <property type="project" value="UniProtKB-KW"/>
</dbReference>
<evidence type="ECO:0000256" key="1">
    <source>
        <dbReference type="SAM" id="MobiDB-lite"/>
    </source>
</evidence>
<evidence type="ECO:0000313" key="5">
    <source>
        <dbReference type="Proteomes" id="UP000547614"/>
    </source>
</evidence>
<dbReference type="CDD" id="cd06567">
    <property type="entry name" value="Peptidase_S41"/>
    <property type="match status" value="1"/>
</dbReference>
<feature type="domain" description="PDZ" evidence="2">
    <location>
        <begin position="62"/>
        <end position="132"/>
    </location>
</feature>